<evidence type="ECO:0000313" key="8">
    <source>
        <dbReference type="EMBL" id="CAG2216095.1"/>
    </source>
</evidence>
<dbReference type="InterPro" id="IPR036691">
    <property type="entry name" value="Endo/exonu/phosph_ase_sf"/>
</dbReference>
<dbReference type="InterPro" id="IPR017907">
    <property type="entry name" value="Znf_RING_CS"/>
</dbReference>
<dbReference type="GO" id="GO:0008270">
    <property type="term" value="F:zinc ion binding"/>
    <property type="evidence" value="ECO:0007669"/>
    <property type="project" value="UniProtKB-KW"/>
</dbReference>
<feature type="domain" description="B box-type" evidence="7">
    <location>
        <begin position="435"/>
        <end position="485"/>
    </location>
</feature>
<dbReference type="Gene3D" id="3.60.10.10">
    <property type="entry name" value="Endonuclease/exonuclease/phosphatase"/>
    <property type="match status" value="1"/>
</dbReference>
<comment type="caution">
    <text evidence="8">The sequence shown here is derived from an EMBL/GenBank/DDBJ whole genome shotgun (WGS) entry which is preliminary data.</text>
</comment>
<dbReference type="AlphaFoldDB" id="A0A8S3S4Q9"/>
<name>A0A8S3S4Q9_MYTED</name>
<keyword evidence="9" id="KW-1185">Reference proteome</keyword>
<dbReference type="InterPro" id="IPR001841">
    <property type="entry name" value="Znf_RING"/>
</dbReference>
<sequence>MKDPMFLDFLNKDINILLETWKGGSEDFKIEGYNIISKVRKKTKKAKRHSGGIIVMIKKQFYKGITYLKDATSSQNRLWLKLDKYFFGLKQDLYLCAVYIPPFSSAHYDSDLENLENEISSFSIEGQIILIGDFNSRTAMKADYIENDSDEINNFDGIDLLPDSYITDIDIRRVNQDSTLNTLGNKLLELCSSSRLRILNGRFLGDSLGYFTYMCNTGFSTVDYAIASESLLPEVKYFKTNDFTYLSDHVQINLYMNCSIISDTCMKKCLDEKRWHLIKSYKWTELSSSKLIDVLSTENVKKEILDLEMEHFDSNKLGVDGATEKLTKILQTIAENTYLKRNKMDTELKPLIHCGLCKTTLKDPRNLPCLHTFCRSCIDDDIKKRNKSETSRTYYCPICSRVTKFPNDVTMKHWGEHLPKNKLASNVIDGYNLKTGKVNCKPFNRKQKSAPATQWCIKCKEPLCDACVESHSSFKTTMGHQITDLAKLKNQPLKELLIPPPCEEHQEDLDHYCYDHKEFVCNSCKASTHRSCKSVFLVSVHAERIRNDSKTLAHSLGQHERNAKILLENRESEKEMLEVTKSKLKEQIMSVRGKINDILTKYENQCLKEVDDICLKEKQVLDTDVQGVQGIYNTSHNMHSVLKAASKHANDVHFIQWQNKIEKEAQMLNDMIFDIHEPLTSSRVTFTINDDLEKITKSLRNLGDLSIKKENVNLITGLGKVQELMQENKNEYQDNVSMLSYQLPLQQFSVETKTDEHASFITGMVMLPNNILVCADKNNSKLKVFDAEFQMQNEHELEFSPFDVTIVGKNKVAATIPSQSVISIFSIGSSIQLKKTIATKDSCYGIAYSNKRFAYTCPFAKDTCVKMITDNGEAIMTICPEVNFQSLFLRPWYVKFDNSGSHLYVSDCHRAQIYCCVGTTLRRFVYSHDRLNAPRGLVMRKNDDFFVVGWGSDNIHFIDHNGRFIREVVNRWNGSFSPQTVCLTSNEDSLIVSLDPTSCNSNTLLVFELPEEGF</sequence>
<dbReference type="SUPFAM" id="SSF56219">
    <property type="entry name" value="DNase I-like"/>
    <property type="match status" value="1"/>
</dbReference>
<dbReference type="Gene3D" id="2.120.10.30">
    <property type="entry name" value="TolB, C-terminal domain"/>
    <property type="match status" value="1"/>
</dbReference>
<dbReference type="Pfam" id="PF13445">
    <property type="entry name" value="zf-RING_UBOX"/>
    <property type="match status" value="1"/>
</dbReference>
<dbReference type="PANTHER" id="PTHR25462">
    <property type="entry name" value="BONUS, ISOFORM C-RELATED"/>
    <property type="match status" value="1"/>
</dbReference>
<organism evidence="8 9">
    <name type="scientific">Mytilus edulis</name>
    <name type="common">Blue mussel</name>
    <dbReference type="NCBI Taxonomy" id="6550"/>
    <lineage>
        <taxon>Eukaryota</taxon>
        <taxon>Metazoa</taxon>
        <taxon>Spiralia</taxon>
        <taxon>Lophotrochozoa</taxon>
        <taxon>Mollusca</taxon>
        <taxon>Bivalvia</taxon>
        <taxon>Autobranchia</taxon>
        <taxon>Pteriomorphia</taxon>
        <taxon>Mytilida</taxon>
        <taxon>Mytiloidea</taxon>
        <taxon>Mytilidae</taxon>
        <taxon>Mytilinae</taxon>
        <taxon>Mytilus</taxon>
    </lineage>
</organism>
<keyword evidence="1" id="KW-0597">Phosphoprotein</keyword>
<evidence type="ECO:0000256" key="1">
    <source>
        <dbReference type="ARBA" id="ARBA00022553"/>
    </source>
</evidence>
<dbReference type="PROSITE" id="PS00518">
    <property type="entry name" value="ZF_RING_1"/>
    <property type="match status" value="1"/>
</dbReference>
<dbReference type="PROSITE" id="PS50089">
    <property type="entry name" value="ZF_RING_2"/>
    <property type="match status" value="1"/>
</dbReference>
<evidence type="ECO:0000313" key="9">
    <source>
        <dbReference type="Proteomes" id="UP000683360"/>
    </source>
</evidence>
<dbReference type="Proteomes" id="UP000683360">
    <property type="component" value="Unassembled WGS sequence"/>
</dbReference>
<dbReference type="OrthoDB" id="6056825at2759"/>
<dbReference type="Gene3D" id="3.30.160.60">
    <property type="entry name" value="Classic Zinc Finger"/>
    <property type="match status" value="1"/>
</dbReference>
<proteinExistence type="predicted"/>
<dbReference type="Gene3D" id="3.30.40.10">
    <property type="entry name" value="Zinc/RING finger domain, C3HC4 (zinc finger)"/>
    <property type="match status" value="1"/>
</dbReference>
<evidence type="ECO:0000259" key="7">
    <source>
        <dbReference type="PROSITE" id="PS50119"/>
    </source>
</evidence>
<evidence type="ECO:0000256" key="4">
    <source>
        <dbReference type="ARBA" id="ARBA00022833"/>
    </source>
</evidence>
<dbReference type="InterPro" id="IPR027370">
    <property type="entry name" value="Znf-RING_euk"/>
</dbReference>
<dbReference type="SUPFAM" id="SSF57845">
    <property type="entry name" value="B-box zinc-binding domain"/>
    <property type="match status" value="1"/>
</dbReference>
<evidence type="ECO:0000256" key="3">
    <source>
        <dbReference type="ARBA" id="ARBA00022771"/>
    </source>
</evidence>
<keyword evidence="4" id="KW-0862">Zinc</keyword>
<dbReference type="InterPro" id="IPR000315">
    <property type="entry name" value="Znf_B-box"/>
</dbReference>
<dbReference type="InterPro" id="IPR013083">
    <property type="entry name" value="Znf_RING/FYVE/PHD"/>
</dbReference>
<reference evidence="8" key="1">
    <citation type="submission" date="2021-03" db="EMBL/GenBank/DDBJ databases">
        <authorList>
            <person name="Bekaert M."/>
        </authorList>
    </citation>
    <scope>NUCLEOTIDE SEQUENCE</scope>
</reference>
<dbReference type="SMART" id="SM00184">
    <property type="entry name" value="RING"/>
    <property type="match status" value="1"/>
</dbReference>
<accession>A0A8S3S4Q9</accession>
<feature type="domain" description="RING-type" evidence="6">
    <location>
        <begin position="354"/>
        <end position="400"/>
    </location>
</feature>
<dbReference type="SUPFAM" id="SSF75011">
    <property type="entry name" value="3-carboxy-cis,cis-mucoante lactonizing enzyme"/>
    <property type="match status" value="1"/>
</dbReference>
<gene>
    <name evidence="8" type="ORF">MEDL_29833</name>
</gene>
<protein>
    <submittedName>
        <fullName evidence="8">Uncharacterized protein</fullName>
    </submittedName>
</protein>
<keyword evidence="2" id="KW-0479">Metal-binding</keyword>
<dbReference type="PANTHER" id="PTHR25462:SF296">
    <property type="entry name" value="MEIOTIC P26, ISOFORM F"/>
    <property type="match status" value="1"/>
</dbReference>
<dbReference type="InterPro" id="IPR047153">
    <property type="entry name" value="TRIM45/56/19-like"/>
</dbReference>
<dbReference type="EMBL" id="CAJPWZ010001468">
    <property type="protein sequence ID" value="CAG2216095.1"/>
    <property type="molecule type" value="Genomic_DNA"/>
</dbReference>
<dbReference type="PROSITE" id="PS50119">
    <property type="entry name" value="ZF_BBOX"/>
    <property type="match status" value="1"/>
</dbReference>
<evidence type="ECO:0000256" key="2">
    <source>
        <dbReference type="ARBA" id="ARBA00022723"/>
    </source>
</evidence>
<evidence type="ECO:0000256" key="5">
    <source>
        <dbReference type="PROSITE-ProRule" id="PRU00024"/>
    </source>
</evidence>
<dbReference type="SUPFAM" id="SSF57850">
    <property type="entry name" value="RING/U-box"/>
    <property type="match status" value="1"/>
</dbReference>
<dbReference type="InterPro" id="IPR011042">
    <property type="entry name" value="6-blade_b-propeller_TolB-like"/>
</dbReference>
<evidence type="ECO:0000259" key="6">
    <source>
        <dbReference type="PROSITE" id="PS50089"/>
    </source>
</evidence>
<keyword evidence="3 5" id="KW-0863">Zinc-finger</keyword>